<feature type="zinc finger region" description="C3H1-type" evidence="3">
    <location>
        <begin position="144"/>
        <end position="171"/>
    </location>
</feature>
<keyword evidence="2 3" id="KW-0862">Zinc</keyword>
<dbReference type="SUPFAM" id="SSF54928">
    <property type="entry name" value="RNA-binding domain, RBD"/>
    <property type="match status" value="1"/>
</dbReference>
<feature type="compositionally biased region" description="Polar residues" evidence="4">
    <location>
        <begin position="488"/>
        <end position="500"/>
    </location>
</feature>
<evidence type="ECO:0000313" key="8">
    <source>
        <dbReference type="Proteomes" id="UP001497525"/>
    </source>
</evidence>
<dbReference type="AlphaFoldDB" id="A0AAV2TMB1"/>
<dbReference type="SUPFAM" id="SSF57850">
    <property type="entry name" value="RING/U-box"/>
    <property type="match status" value="1"/>
</dbReference>
<feature type="compositionally biased region" description="Polar residues" evidence="4">
    <location>
        <begin position="955"/>
        <end position="969"/>
    </location>
</feature>
<protein>
    <recommendedName>
        <fullName evidence="9">CCR4-NOT transcription complex subunit 4</fullName>
    </recommendedName>
</protein>
<dbReference type="CDD" id="cd16618">
    <property type="entry name" value="mRING-HC-C4C4_CNOT4"/>
    <property type="match status" value="1"/>
</dbReference>
<dbReference type="PANTHER" id="PTHR12603:SF0">
    <property type="entry name" value="CCR4-NOT TRANSCRIPTION COMPLEX SUBUNIT 4"/>
    <property type="match status" value="1"/>
</dbReference>
<feature type="compositionally biased region" description="Polar residues" evidence="4">
    <location>
        <begin position="853"/>
        <end position="865"/>
    </location>
</feature>
<keyword evidence="3" id="KW-0479">Metal-binding</keyword>
<feature type="compositionally biased region" description="Basic and acidic residues" evidence="4">
    <location>
        <begin position="246"/>
        <end position="256"/>
    </location>
</feature>
<dbReference type="InterPro" id="IPR001841">
    <property type="entry name" value="Znf_RING"/>
</dbReference>
<proteinExistence type="predicted"/>
<evidence type="ECO:0000256" key="3">
    <source>
        <dbReference type="PROSITE-ProRule" id="PRU00723"/>
    </source>
</evidence>
<dbReference type="PANTHER" id="PTHR12603">
    <property type="entry name" value="CCR4-NOT TRANSCRIPTION COMPLEX RELATED"/>
    <property type="match status" value="1"/>
</dbReference>
<dbReference type="EMBL" id="CAXLJL010000412">
    <property type="protein sequence ID" value="CAL5137567.1"/>
    <property type="molecule type" value="Genomic_DNA"/>
</dbReference>
<feature type="region of interest" description="Disordered" evidence="4">
    <location>
        <begin position="932"/>
        <end position="969"/>
    </location>
</feature>
<dbReference type="GO" id="GO:0008270">
    <property type="term" value="F:zinc ion binding"/>
    <property type="evidence" value="ECO:0007669"/>
    <property type="project" value="UniProtKB-KW"/>
</dbReference>
<reference evidence="7" key="1">
    <citation type="submission" date="2024-06" db="EMBL/GenBank/DDBJ databases">
        <authorList>
            <person name="Liu X."/>
            <person name="Lenzi L."/>
            <person name="Haldenby T S."/>
            <person name="Uol C."/>
        </authorList>
    </citation>
    <scope>NUCLEOTIDE SEQUENCE</scope>
</reference>
<feature type="compositionally biased region" description="Polar residues" evidence="4">
    <location>
        <begin position="219"/>
        <end position="242"/>
    </location>
</feature>
<dbReference type="InterPro" id="IPR013083">
    <property type="entry name" value="Znf_RING/FYVE/PHD"/>
</dbReference>
<evidence type="ECO:0000259" key="6">
    <source>
        <dbReference type="PROSITE" id="PS50103"/>
    </source>
</evidence>
<dbReference type="PROSITE" id="PS50089">
    <property type="entry name" value="ZF_RING_2"/>
    <property type="match status" value="1"/>
</dbReference>
<feature type="compositionally biased region" description="Polar residues" evidence="4">
    <location>
        <begin position="344"/>
        <end position="357"/>
    </location>
</feature>
<accession>A0AAV2TMB1</accession>
<sequence>MQKSGRCMNSSFCETARAAQSARWTTEYLGFSWLASGESTVSYSLPEARGSRIKMTSEEKECPLCMEPMEADDLAFYPCDCRYQVCRFCWAKIINEENGLCPACRKGQPSFSAYITFCRSEDAMRSIRELDQGMLLGRPLRVSLGTTKYCSQFLRGTKCTKHECMYLHELGDPAASFTKEEMQAGKHTEYMNKLLAEYSSVPTIAPASTNGSLSIDSTASFSSTTEGGSNLASKDSSSTQMTRGRGRFENTQDTHVRPPVSPSSKSAARNKLPSSRQNNCPDPGSANAPIGEGRKTRQFRSEYNYPEHTPSKNSDAALQCDGSHSKNNVWSRHAPSQEYLPNGTPRSTAGKSMSTSFCPVYTNGLDNTEFNKPPSQPQSNKPSESHRTHHSSRVERGRAPCNRNPTVSEVTQNGTSNCPISPTSGSWYGHAPSNGSANQSNFGDESVDIDFDPFRESQQGLAELLAAEVGRLNVGDQPSHRRPYNVNGRMNSQEHGTSSARPLADPNILDQNIPDYHSNQSRHEHFPWVPNFMSSDRENQSDFVQNSGHSTVFPSRLFPPPGFEDSARAAQPPTDPHMFPESQGNGILDFGLSVSPCSPGTSLSVGYNNNNPGVNGSISDAGTQFPYGRSPLSFTGKPDPCDLSFDNSLHSKSAKNLDPTTHCCSGSPYYPYSDCADGGPSFKQDQMSARQDSQQAFANLFAAAFNTASAMLNNRNSAPGEKSSPVVSKSSPSTFDLGAFFSHLCRQSPFFSSLNGANTADWNNTTSMSRSVSNIQDNLIDSAAFTAAASALFPSVQFPSKSTGFLSAEDSAAGQGRQPLQNCNFPPGLSKQGAFLLSQGLSDNPAETGMFGVSSTGGVNQSPDLPSTAPPLTWQLDDPAIVSSQLSPSASVSLNQNSWKPLSGTPSTDLLQQLWRSGPNVQPMFDSHLVTPFSFNNSQKSNSSISNGNQGQQIRESSLHSTPHAQSTE</sequence>
<feature type="compositionally biased region" description="Polar residues" evidence="4">
    <location>
        <begin position="403"/>
        <end position="417"/>
    </location>
</feature>
<gene>
    <name evidence="7" type="ORF">CDAUBV1_LOCUS11864</name>
</gene>
<dbReference type="GO" id="GO:0003676">
    <property type="term" value="F:nucleic acid binding"/>
    <property type="evidence" value="ECO:0007669"/>
    <property type="project" value="InterPro"/>
</dbReference>
<dbReference type="Gene3D" id="3.30.40.10">
    <property type="entry name" value="Zinc/RING finger domain, C3HC4 (zinc finger)"/>
    <property type="match status" value="1"/>
</dbReference>
<evidence type="ECO:0000256" key="1">
    <source>
        <dbReference type="ARBA" id="ARBA00022771"/>
    </source>
</evidence>
<dbReference type="PROSITE" id="PS50103">
    <property type="entry name" value="ZF_C3H1"/>
    <property type="match status" value="1"/>
</dbReference>
<dbReference type="GO" id="GO:0030014">
    <property type="term" value="C:CCR4-NOT complex"/>
    <property type="evidence" value="ECO:0007669"/>
    <property type="project" value="InterPro"/>
</dbReference>
<name>A0AAV2TMB1_CALDB</name>
<feature type="region of interest" description="Disordered" evidence="4">
    <location>
        <begin position="474"/>
        <end position="522"/>
    </location>
</feature>
<feature type="region of interest" description="Disordered" evidence="4">
    <location>
        <begin position="847"/>
        <end position="874"/>
    </location>
</feature>
<dbReference type="GO" id="GO:0004842">
    <property type="term" value="F:ubiquitin-protein transferase activity"/>
    <property type="evidence" value="ECO:0007669"/>
    <property type="project" value="InterPro"/>
</dbReference>
<feature type="compositionally biased region" description="Low complexity" evidence="4">
    <location>
        <begin position="933"/>
        <end position="954"/>
    </location>
</feature>
<dbReference type="InterPro" id="IPR000571">
    <property type="entry name" value="Znf_CCCH"/>
</dbReference>
<dbReference type="Pfam" id="PF14570">
    <property type="entry name" value="zf-RING_4"/>
    <property type="match status" value="1"/>
</dbReference>
<feature type="domain" description="RING-type" evidence="5">
    <location>
        <begin position="62"/>
        <end position="105"/>
    </location>
</feature>
<dbReference type="InterPro" id="IPR039515">
    <property type="entry name" value="NOT4_mRING-HC-C4C4"/>
</dbReference>
<feature type="compositionally biased region" description="Polar residues" evidence="4">
    <location>
        <begin position="262"/>
        <end position="280"/>
    </location>
</feature>
<organism evidence="7 8">
    <name type="scientific">Calicophoron daubneyi</name>
    <name type="common">Rumen fluke</name>
    <name type="synonym">Paramphistomum daubneyi</name>
    <dbReference type="NCBI Taxonomy" id="300641"/>
    <lineage>
        <taxon>Eukaryota</taxon>
        <taxon>Metazoa</taxon>
        <taxon>Spiralia</taxon>
        <taxon>Lophotrochozoa</taxon>
        <taxon>Platyhelminthes</taxon>
        <taxon>Trematoda</taxon>
        <taxon>Digenea</taxon>
        <taxon>Plagiorchiida</taxon>
        <taxon>Pronocephalata</taxon>
        <taxon>Paramphistomoidea</taxon>
        <taxon>Paramphistomidae</taxon>
        <taxon>Calicophoron</taxon>
    </lineage>
</organism>
<dbReference type="GO" id="GO:0016567">
    <property type="term" value="P:protein ubiquitination"/>
    <property type="evidence" value="ECO:0007669"/>
    <property type="project" value="TreeGrafter"/>
</dbReference>
<feature type="region of interest" description="Disordered" evidence="4">
    <location>
        <begin position="219"/>
        <end position="417"/>
    </location>
</feature>
<dbReference type="Proteomes" id="UP001497525">
    <property type="component" value="Unassembled WGS sequence"/>
</dbReference>
<evidence type="ECO:0000313" key="7">
    <source>
        <dbReference type="EMBL" id="CAL5137567.1"/>
    </source>
</evidence>
<evidence type="ECO:0000259" key="5">
    <source>
        <dbReference type="PROSITE" id="PS50089"/>
    </source>
</evidence>
<keyword evidence="1 3" id="KW-0863">Zinc-finger</keyword>
<evidence type="ECO:0008006" key="9">
    <source>
        <dbReference type="Google" id="ProtNLM"/>
    </source>
</evidence>
<feature type="compositionally biased region" description="Low complexity" evidence="4">
    <location>
        <begin position="371"/>
        <end position="382"/>
    </location>
</feature>
<dbReference type="InterPro" id="IPR035979">
    <property type="entry name" value="RBD_domain_sf"/>
</dbReference>
<feature type="domain" description="C3H1-type" evidence="6">
    <location>
        <begin position="144"/>
        <end position="171"/>
    </location>
</feature>
<evidence type="ECO:0000256" key="2">
    <source>
        <dbReference type="ARBA" id="ARBA00022833"/>
    </source>
</evidence>
<comment type="caution">
    <text evidence="7">The sequence shown here is derived from an EMBL/GenBank/DDBJ whole genome shotgun (WGS) entry which is preliminary data.</text>
</comment>
<dbReference type="InterPro" id="IPR039780">
    <property type="entry name" value="Mot2"/>
</dbReference>
<evidence type="ECO:0000256" key="4">
    <source>
        <dbReference type="SAM" id="MobiDB-lite"/>
    </source>
</evidence>